<dbReference type="PANTHER" id="PTHR45646:SF11">
    <property type="entry name" value="SERINE_THREONINE-PROTEIN KINASE DOA"/>
    <property type="match status" value="1"/>
</dbReference>
<proteinExistence type="predicted"/>
<organism evidence="7 8">
    <name type="scientific">Hortaea werneckii</name>
    <name type="common">Black yeast</name>
    <name type="synonym">Cladosporium werneckii</name>
    <dbReference type="NCBI Taxonomy" id="91943"/>
    <lineage>
        <taxon>Eukaryota</taxon>
        <taxon>Fungi</taxon>
        <taxon>Dikarya</taxon>
        <taxon>Ascomycota</taxon>
        <taxon>Pezizomycotina</taxon>
        <taxon>Dothideomycetes</taxon>
        <taxon>Dothideomycetidae</taxon>
        <taxon>Mycosphaerellales</taxon>
        <taxon>Teratosphaeriaceae</taxon>
        <taxon>Hortaea</taxon>
    </lineage>
</organism>
<dbReference type="PROSITE" id="PS50011">
    <property type="entry name" value="PROTEIN_KINASE_DOM"/>
    <property type="match status" value="1"/>
</dbReference>
<gene>
    <name evidence="7" type="ORF">D0860_03379</name>
</gene>
<comment type="caution">
    <text evidence="7">The sequence shown here is derived from an EMBL/GenBank/DDBJ whole genome shotgun (WGS) entry which is preliminary data.</text>
</comment>
<name>A0A3M7HED3_HORWE</name>
<dbReference type="GO" id="GO:0043484">
    <property type="term" value="P:regulation of RNA splicing"/>
    <property type="evidence" value="ECO:0007669"/>
    <property type="project" value="TreeGrafter"/>
</dbReference>
<dbReference type="VEuPathDB" id="FungiDB:BTJ68_12265"/>
<evidence type="ECO:0000256" key="2">
    <source>
        <dbReference type="ARBA" id="ARBA00022679"/>
    </source>
</evidence>
<dbReference type="GO" id="GO:0005524">
    <property type="term" value="F:ATP binding"/>
    <property type="evidence" value="ECO:0007669"/>
    <property type="project" value="UniProtKB-KW"/>
</dbReference>
<dbReference type="Proteomes" id="UP000280598">
    <property type="component" value="Unassembled WGS sequence"/>
</dbReference>
<evidence type="ECO:0000313" key="7">
    <source>
        <dbReference type="EMBL" id="RMZ11506.1"/>
    </source>
</evidence>
<keyword evidence="1" id="KW-0723">Serine/threonine-protein kinase</keyword>
<dbReference type="PANTHER" id="PTHR45646">
    <property type="entry name" value="SERINE/THREONINE-PROTEIN KINASE DOA-RELATED"/>
    <property type="match status" value="1"/>
</dbReference>
<evidence type="ECO:0000256" key="4">
    <source>
        <dbReference type="ARBA" id="ARBA00022777"/>
    </source>
</evidence>
<reference evidence="7 8" key="1">
    <citation type="journal article" date="2018" name="BMC Genomics">
        <title>Genomic evidence for intraspecific hybridization in a clonal and extremely halotolerant yeast.</title>
        <authorList>
            <person name="Gostincar C."/>
            <person name="Stajich J.E."/>
            <person name="Zupancic J."/>
            <person name="Zalar P."/>
            <person name="Gunde-Cimerman N."/>
        </authorList>
    </citation>
    <scope>NUCLEOTIDE SEQUENCE [LARGE SCALE GENOMIC DNA]</scope>
    <source>
        <strain evidence="7 8">EXF-562</strain>
    </source>
</reference>
<protein>
    <recommendedName>
        <fullName evidence="6">Protein kinase domain-containing protein</fullName>
    </recommendedName>
</protein>
<dbReference type="GO" id="GO:0005634">
    <property type="term" value="C:nucleus"/>
    <property type="evidence" value="ECO:0007669"/>
    <property type="project" value="TreeGrafter"/>
</dbReference>
<dbReference type="Pfam" id="PF00069">
    <property type="entry name" value="Pkinase"/>
    <property type="match status" value="1"/>
</dbReference>
<keyword evidence="2" id="KW-0808">Transferase</keyword>
<evidence type="ECO:0000313" key="8">
    <source>
        <dbReference type="Proteomes" id="UP000280598"/>
    </source>
</evidence>
<dbReference type="GO" id="GO:0004674">
    <property type="term" value="F:protein serine/threonine kinase activity"/>
    <property type="evidence" value="ECO:0007669"/>
    <property type="project" value="UniProtKB-KW"/>
</dbReference>
<evidence type="ECO:0000256" key="1">
    <source>
        <dbReference type="ARBA" id="ARBA00022527"/>
    </source>
</evidence>
<keyword evidence="4" id="KW-0418">Kinase</keyword>
<dbReference type="InterPro" id="IPR000719">
    <property type="entry name" value="Prot_kinase_dom"/>
</dbReference>
<evidence type="ECO:0000256" key="3">
    <source>
        <dbReference type="ARBA" id="ARBA00022741"/>
    </source>
</evidence>
<dbReference type="InterPro" id="IPR051175">
    <property type="entry name" value="CLK_kinases"/>
</dbReference>
<evidence type="ECO:0000256" key="5">
    <source>
        <dbReference type="ARBA" id="ARBA00022840"/>
    </source>
</evidence>
<sequence length="163" mass="18460">MLTLDDDSLLPAFEQAEASDPSARKVIDDTRAIYGSRKLGLPKDALWGQLVLCDFGEARIGPGPHRGLIQPDLYHAPEVLFEMGWDSSADIWSVGVMWKNARGVGVPPPEVMSLERAETVLEGEEKERFLSFVRSMLKWVPEERRSAEELLRDPWLEDSLLRR</sequence>
<accession>A0A3M7HED3</accession>
<feature type="domain" description="Protein kinase" evidence="6">
    <location>
        <begin position="1"/>
        <end position="156"/>
    </location>
</feature>
<dbReference type="Gene3D" id="1.10.510.10">
    <property type="entry name" value="Transferase(Phosphotransferase) domain 1"/>
    <property type="match status" value="2"/>
</dbReference>
<dbReference type="SUPFAM" id="SSF56112">
    <property type="entry name" value="Protein kinase-like (PK-like)"/>
    <property type="match status" value="1"/>
</dbReference>
<dbReference type="AlphaFoldDB" id="A0A3M7HED3"/>
<keyword evidence="3" id="KW-0547">Nucleotide-binding</keyword>
<evidence type="ECO:0000259" key="6">
    <source>
        <dbReference type="PROSITE" id="PS50011"/>
    </source>
</evidence>
<dbReference type="InterPro" id="IPR011009">
    <property type="entry name" value="Kinase-like_dom_sf"/>
</dbReference>
<keyword evidence="5" id="KW-0067">ATP-binding</keyword>
<dbReference type="EMBL" id="QWIS01000052">
    <property type="protein sequence ID" value="RMZ11506.1"/>
    <property type="molecule type" value="Genomic_DNA"/>
</dbReference>